<comment type="caution">
    <text evidence="1">The sequence shown here is derived from an EMBL/GenBank/DDBJ whole genome shotgun (WGS) entry which is preliminary data.</text>
</comment>
<protein>
    <submittedName>
        <fullName evidence="1">Uncharacterized protein</fullName>
    </submittedName>
</protein>
<accession>A0A5B7ECT3</accession>
<dbReference type="AlphaFoldDB" id="A0A5B7ECT3"/>
<name>A0A5B7ECT3_PORTR</name>
<evidence type="ECO:0000313" key="2">
    <source>
        <dbReference type="Proteomes" id="UP000324222"/>
    </source>
</evidence>
<dbReference type="Proteomes" id="UP000324222">
    <property type="component" value="Unassembled WGS sequence"/>
</dbReference>
<dbReference type="EMBL" id="VSRR010002531">
    <property type="protein sequence ID" value="MPC31932.1"/>
    <property type="molecule type" value="Genomic_DNA"/>
</dbReference>
<reference evidence="1 2" key="1">
    <citation type="submission" date="2019-05" db="EMBL/GenBank/DDBJ databases">
        <title>Another draft genome of Portunus trituberculatus and its Hox gene families provides insights of decapod evolution.</title>
        <authorList>
            <person name="Jeong J.-H."/>
            <person name="Song I."/>
            <person name="Kim S."/>
            <person name="Choi T."/>
            <person name="Kim D."/>
            <person name="Ryu S."/>
            <person name="Kim W."/>
        </authorList>
    </citation>
    <scope>NUCLEOTIDE SEQUENCE [LARGE SCALE GENOMIC DNA]</scope>
    <source>
        <tissue evidence="1">Muscle</tissue>
    </source>
</reference>
<evidence type="ECO:0000313" key="1">
    <source>
        <dbReference type="EMBL" id="MPC31932.1"/>
    </source>
</evidence>
<sequence length="163" mass="17537">MFPAKVRASWRRWEVGTTPPGRRGRGRGVAVFSSALHQLFQGTRCSSLTQATAGWGKARQLTATYSNEVDEVIVKRVCRVACWGVGGGGGGGCGWWGIAGRQAGRRVVPRGSCSSVLFLPLDTRGISLAVQCEWGRGEGVRGEWRCSQDTSSGDEFVSGDYHT</sequence>
<proteinExistence type="predicted"/>
<keyword evidence="2" id="KW-1185">Reference proteome</keyword>
<organism evidence="1 2">
    <name type="scientific">Portunus trituberculatus</name>
    <name type="common">Swimming crab</name>
    <name type="synonym">Neptunus trituberculatus</name>
    <dbReference type="NCBI Taxonomy" id="210409"/>
    <lineage>
        <taxon>Eukaryota</taxon>
        <taxon>Metazoa</taxon>
        <taxon>Ecdysozoa</taxon>
        <taxon>Arthropoda</taxon>
        <taxon>Crustacea</taxon>
        <taxon>Multicrustacea</taxon>
        <taxon>Malacostraca</taxon>
        <taxon>Eumalacostraca</taxon>
        <taxon>Eucarida</taxon>
        <taxon>Decapoda</taxon>
        <taxon>Pleocyemata</taxon>
        <taxon>Brachyura</taxon>
        <taxon>Eubrachyura</taxon>
        <taxon>Portunoidea</taxon>
        <taxon>Portunidae</taxon>
        <taxon>Portuninae</taxon>
        <taxon>Portunus</taxon>
    </lineage>
</organism>
<gene>
    <name evidence="1" type="ORF">E2C01_025232</name>
</gene>